<keyword evidence="2" id="KW-0406">Ion transport</keyword>
<evidence type="ECO:0000256" key="1">
    <source>
        <dbReference type="ARBA" id="ARBA00022448"/>
    </source>
</evidence>
<protein>
    <submittedName>
        <fullName evidence="3">V-type ATPase subunit</fullName>
    </submittedName>
</protein>
<dbReference type="RefSeq" id="WP_280997881.1">
    <property type="nucleotide sequence ID" value="NZ_CP069362.1"/>
</dbReference>
<dbReference type="Pfam" id="PF01992">
    <property type="entry name" value="vATP-synt_AC39"/>
    <property type="match status" value="1"/>
</dbReference>
<dbReference type="SUPFAM" id="SSF103486">
    <property type="entry name" value="V-type ATP synthase subunit C"/>
    <property type="match status" value="1"/>
</dbReference>
<dbReference type="Proteomes" id="UP001232493">
    <property type="component" value="Chromosome"/>
</dbReference>
<accession>A0ABY8PNZ5</accession>
<evidence type="ECO:0000313" key="3">
    <source>
        <dbReference type="EMBL" id="WGS64314.1"/>
    </source>
</evidence>
<dbReference type="EMBL" id="CP069362">
    <property type="protein sequence ID" value="WGS64314.1"/>
    <property type="molecule type" value="Genomic_DNA"/>
</dbReference>
<dbReference type="InterPro" id="IPR044911">
    <property type="entry name" value="V-type_ATPase_csu/dsu_dom_3"/>
</dbReference>
<dbReference type="InterPro" id="IPR036079">
    <property type="entry name" value="ATPase_csu/dsu_sf"/>
</dbReference>
<keyword evidence="4" id="KW-1185">Reference proteome</keyword>
<dbReference type="PANTHER" id="PTHR38682">
    <property type="entry name" value="V-TYPE ATP SYNTHASE SUBUNIT C"/>
    <property type="match status" value="1"/>
</dbReference>
<keyword evidence="1" id="KW-0813">Transport</keyword>
<name>A0ABY8PNZ5_9BACT</name>
<sequence length="349" mass="41516">MKFPALMAKIKVLNSKILNDNDFQNLINTDTVTEIAEYLKNNTHYKKLFEGFDIEKLHRRDIEILLRKAMLEDMYNIYFFLPIEGQKFFRLMEKRFEIENIKFILRSLHSNHPEYIKKEKLFPLNHKTVDEDTLTNISSFDDALNIFKNTIYEPIINSVYQNYAKTKKIQYLLNAFDFWYFTKMKSILSTMPSFGKNLKKLYYIQMDLANIQWIYRAKILFKLSTEEVLNFLMPISFNLSQDELKSMASAETTDDFINKISICSYGQYFHNIDKDIFPYVIERTCEKIILKNAKTLLSRTQNGFDVMSGYLYVREYEYKDLITLIEGKRYEIPDEKIKSFLILAGENDA</sequence>
<dbReference type="InterPro" id="IPR050873">
    <property type="entry name" value="V-ATPase_V0D/AC39_subunit"/>
</dbReference>
<dbReference type="PANTHER" id="PTHR38682:SF1">
    <property type="entry name" value="V-TYPE ATP SYNTHASE SUBUNIT C"/>
    <property type="match status" value="1"/>
</dbReference>
<dbReference type="Gene3D" id="1.10.132.50">
    <property type="entry name" value="ATP synthase (C/AC39) subunit, domain 3"/>
    <property type="match status" value="3"/>
</dbReference>
<reference evidence="3 4" key="1">
    <citation type="submission" date="2021-02" db="EMBL/GenBank/DDBJ databases">
        <title>Characterization of Marinitoga sp. nov. str. BP5-C20A.</title>
        <authorList>
            <person name="Erauso G."/>
            <person name="Postec A."/>
        </authorList>
    </citation>
    <scope>NUCLEOTIDE SEQUENCE [LARGE SCALE GENOMIC DNA]</scope>
    <source>
        <strain evidence="3 4">BP5-C20A</strain>
    </source>
</reference>
<proteinExistence type="predicted"/>
<dbReference type="InterPro" id="IPR002843">
    <property type="entry name" value="ATPase_V0-cplx_csu/dsu"/>
</dbReference>
<organism evidence="3 4">
    <name type="scientific">Marinitoga aeolica</name>
    <dbReference type="NCBI Taxonomy" id="2809031"/>
    <lineage>
        <taxon>Bacteria</taxon>
        <taxon>Thermotogati</taxon>
        <taxon>Thermotogota</taxon>
        <taxon>Thermotogae</taxon>
        <taxon>Petrotogales</taxon>
        <taxon>Petrotogaceae</taxon>
        <taxon>Marinitoga</taxon>
    </lineage>
</organism>
<gene>
    <name evidence="3" type="ORF">JRV97_08020</name>
</gene>
<evidence type="ECO:0000256" key="2">
    <source>
        <dbReference type="ARBA" id="ARBA00023065"/>
    </source>
</evidence>
<evidence type="ECO:0000313" key="4">
    <source>
        <dbReference type="Proteomes" id="UP001232493"/>
    </source>
</evidence>